<dbReference type="InterPro" id="IPR011527">
    <property type="entry name" value="ABC1_TM_dom"/>
</dbReference>
<accession>A0ABY3B061</accession>
<dbReference type="CDD" id="cd07346">
    <property type="entry name" value="ABC_6TM_exporters"/>
    <property type="match status" value="1"/>
</dbReference>
<dbReference type="InterPro" id="IPR039421">
    <property type="entry name" value="Type_1_exporter"/>
</dbReference>
<proteinExistence type="predicted"/>
<dbReference type="PANTHER" id="PTHR43394:SF1">
    <property type="entry name" value="ATP-BINDING CASSETTE SUB-FAMILY B MEMBER 10, MITOCHONDRIAL"/>
    <property type="match status" value="1"/>
</dbReference>
<feature type="transmembrane region" description="Helical" evidence="5">
    <location>
        <begin position="239"/>
        <end position="265"/>
    </location>
</feature>
<keyword evidence="3 5" id="KW-1133">Transmembrane helix</keyword>
<dbReference type="Proteomes" id="UP000319219">
    <property type="component" value="Unassembled WGS sequence"/>
</dbReference>
<feature type="transmembrane region" description="Helical" evidence="5">
    <location>
        <begin position="56"/>
        <end position="84"/>
    </location>
</feature>
<dbReference type="SUPFAM" id="SSF90123">
    <property type="entry name" value="ABC transporter transmembrane region"/>
    <property type="match status" value="1"/>
</dbReference>
<gene>
    <name evidence="7" type="ORF">FKV70_20165</name>
</gene>
<evidence type="ECO:0000256" key="4">
    <source>
        <dbReference type="ARBA" id="ARBA00023136"/>
    </source>
</evidence>
<keyword evidence="7" id="KW-0067">ATP-binding</keyword>
<protein>
    <submittedName>
        <fullName evidence="7">ABC transporter ATP-binding protein</fullName>
    </submittedName>
</protein>
<feature type="domain" description="ABC transmembrane type-1" evidence="6">
    <location>
        <begin position="20"/>
        <end position="301"/>
    </location>
</feature>
<feature type="transmembrane region" description="Helical" evidence="5">
    <location>
        <begin position="158"/>
        <end position="176"/>
    </location>
</feature>
<comment type="caution">
    <text evidence="7">The sequence shown here is derived from an EMBL/GenBank/DDBJ whole genome shotgun (WGS) entry which is preliminary data.</text>
</comment>
<keyword evidence="2 5" id="KW-0812">Transmembrane</keyword>
<keyword evidence="7" id="KW-0547">Nucleotide-binding</keyword>
<evidence type="ECO:0000313" key="8">
    <source>
        <dbReference type="Proteomes" id="UP000319219"/>
    </source>
</evidence>
<dbReference type="PANTHER" id="PTHR43394">
    <property type="entry name" value="ATP-DEPENDENT PERMEASE MDL1, MITOCHONDRIAL"/>
    <property type="match status" value="1"/>
</dbReference>
<dbReference type="Pfam" id="PF00664">
    <property type="entry name" value="ABC_membrane"/>
    <property type="match status" value="1"/>
</dbReference>
<dbReference type="RefSeq" id="WP_142613993.1">
    <property type="nucleotide sequence ID" value="NZ_VIJZ01000009.1"/>
</dbReference>
<dbReference type="PROSITE" id="PS50929">
    <property type="entry name" value="ABC_TM1F"/>
    <property type="match status" value="1"/>
</dbReference>
<comment type="subcellular location">
    <subcellularLocation>
        <location evidence="1">Cell membrane</location>
        <topology evidence="1">Multi-pass membrane protein</topology>
    </subcellularLocation>
</comment>
<reference evidence="7 8" key="1">
    <citation type="submission" date="2019-07" db="EMBL/GenBank/DDBJ databases">
        <title>Paenibacillus ottowii sp. nov. isolated from a fermentation system processing bovine manure.</title>
        <authorList>
            <person name="Velazquez L.F."/>
            <person name="Rajbanshi S."/>
            <person name="Guan S."/>
            <person name="Hinchee M."/>
            <person name="Welsh A."/>
        </authorList>
    </citation>
    <scope>NUCLEOTIDE SEQUENCE [LARGE SCALE GENOMIC DNA]</scope>
    <source>
        <strain evidence="7 8">MS2379</strain>
    </source>
</reference>
<feature type="transmembrane region" description="Helical" evidence="5">
    <location>
        <begin position="134"/>
        <end position="152"/>
    </location>
</feature>
<feature type="transmembrane region" description="Helical" evidence="5">
    <location>
        <begin position="15"/>
        <end position="36"/>
    </location>
</feature>
<evidence type="ECO:0000256" key="3">
    <source>
        <dbReference type="ARBA" id="ARBA00022989"/>
    </source>
</evidence>
<dbReference type="EMBL" id="VIJZ01000009">
    <property type="protein sequence ID" value="TQR97042.1"/>
    <property type="molecule type" value="Genomic_DNA"/>
</dbReference>
<evidence type="ECO:0000256" key="2">
    <source>
        <dbReference type="ARBA" id="ARBA00022692"/>
    </source>
</evidence>
<dbReference type="InterPro" id="IPR036640">
    <property type="entry name" value="ABC1_TM_sf"/>
</dbReference>
<dbReference type="Gene3D" id="1.20.1560.10">
    <property type="entry name" value="ABC transporter type 1, transmembrane domain"/>
    <property type="match status" value="1"/>
</dbReference>
<organism evidence="7 8">
    <name type="scientific">Paenibacillus ottowii</name>
    <dbReference type="NCBI Taxonomy" id="2315729"/>
    <lineage>
        <taxon>Bacteria</taxon>
        <taxon>Bacillati</taxon>
        <taxon>Bacillota</taxon>
        <taxon>Bacilli</taxon>
        <taxon>Bacillales</taxon>
        <taxon>Paenibacillaceae</taxon>
        <taxon>Paenibacillus</taxon>
    </lineage>
</organism>
<keyword evidence="8" id="KW-1185">Reference proteome</keyword>
<evidence type="ECO:0000313" key="7">
    <source>
        <dbReference type="EMBL" id="TQR97042.1"/>
    </source>
</evidence>
<evidence type="ECO:0000259" key="6">
    <source>
        <dbReference type="PROSITE" id="PS50929"/>
    </source>
</evidence>
<keyword evidence="4 5" id="KW-0472">Membrane</keyword>
<evidence type="ECO:0000256" key="5">
    <source>
        <dbReference type="SAM" id="Phobius"/>
    </source>
</evidence>
<dbReference type="GO" id="GO:0005524">
    <property type="term" value="F:ATP binding"/>
    <property type="evidence" value="ECO:0007669"/>
    <property type="project" value="UniProtKB-KW"/>
</dbReference>
<sequence length="319" mass="36219">MLRKYNWIFKEVHKFYLFIVLILVFQALDTILSMIIPQYISKIVDSGLISKDLSLIVKFIGIATGLFILSHLCSLLCEFIFAELGKRISYAMKKKLLEKFFVLPGETITSNNDKLFSLFINDIGIIERLVSHGIPMLISSLLFLIVICIVLLFFNYKLFTLVLLIMLLTMISQIFFNKRITQKTKAVMNAYDDSISYIRHTLGSLLYSIGMDIKDYILGKYMPLEEKSLEAYRLRSNTIIVASTVPSVITSIGSVLLLGIGTILVMKGQTSMGVLTVFVYYSNQIISPIKSVTNYVAAWKQAKVSIERIESIIRAEEVK</sequence>
<evidence type="ECO:0000256" key="1">
    <source>
        <dbReference type="ARBA" id="ARBA00004651"/>
    </source>
</evidence>
<name>A0ABY3B061_9BACL</name>